<accession>I3D5L9</accession>
<dbReference type="EMBL" id="AEXL02000008">
    <property type="protein sequence ID" value="EIJ67012.1"/>
    <property type="molecule type" value="Genomic_DNA"/>
</dbReference>
<protein>
    <submittedName>
        <fullName evidence="2">Uncharacterized protein</fullName>
    </submittedName>
</protein>
<dbReference type="AlphaFoldDB" id="I3D5L9"/>
<dbReference type="Proteomes" id="UP000003423">
    <property type="component" value="Unassembled WGS sequence"/>
</dbReference>
<keyword evidence="1" id="KW-1133">Transmembrane helix</keyword>
<comment type="caution">
    <text evidence="2">The sequence shown here is derived from an EMBL/GenBank/DDBJ whole genome shotgun (WGS) entry which is preliminary data.</text>
</comment>
<evidence type="ECO:0000313" key="3">
    <source>
        <dbReference type="Proteomes" id="UP000003423"/>
    </source>
</evidence>
<evidence type="ECO:0000256" key="1">
    <source>
        <dbReference type="SAM" id="Phobius"/>
    </source>
</evidence>
<organism evidence="2 3">
    <name type="scientific">Candidatus Nitrosopumilus salarius BD31</name>
    <dbReference type="NCBI Taxonomy" id="859350"/>
    <lineage>
        <taxon>Archaea</taxon>
        <taxon>Nitrososphaerota</taxon>
        <taxon>Nitrososphaeria</taxon>
        <taxon>Nitrosopumilales</taxon>
        <taxon>Nitrosopumilaceae</taxon>
        <taxon>Nitrosopumilus</taxon>
    </lineage>
</organism>
<keyword evidence="1" id="KW-0812">Transmembrane</keyword>
<proteinExistence type="predicted"/>
<feature type="transmembrane region" description="Helical" evidence="1">
    <location>
        <begin position="21"/>
        <end position="42"/>
    </location>
</feature>
<reference evidence="2 3" key="1">
    <citation type="journal article" date="2012" name="J. Bacteriol.">
        <title>Genome sequence of "Candidatus Nitrosopumilus salaria" BD31, an ammonia-oxidizing archaeon from the San Francisco Bay estuary.</title>
        <authorList>
            <person name="Mosier A.C."/>
            <person name="Allen E.E."/>
            <person name="Kim M."/>
            <person name="Ferriera S."/>
            <person name="Francis C.A."/>
        </authorList>
    </citation>
    <scope>NUCLEOTIDE SEQUENCE [LARGE SCALE GENOMIC DNA]</scope>
    <source>
        <strain evidence="2 3">BD31</strain>
    </source>
</reference>
<keyword evidence="3" id="KW-1185">Reference proteome</keyword>
<sequence>MSTNFITTLNRINSGVKLMKAHLSVFALSAILIASIGMAPAFG</sequence>
<evidence type="ECO:0000313" key="2">
    <source>
        <dbReference type="EMBL" id="EIJ67012.1"/>
    </source>
</evidence>
<feature type="non-terminal residue" evidence="2">
    <location>
        <position position="43"/>
    </location>
</feature>
<gene>
    <name evidence="2" type="ORF">BD31_I2092</name>
</gene>
<name>I3D5L9_9ARCH</name>
<keyword evidence="1" id="KW-0472">Membrane</keyword>